<dbReference type="PANTHER" id="PTHR37526">
    <property type="entry name" value="PROTEIN TUSB"/>
    <property type="match status" value="1"/>
</dbReference>
<name>A0ABQ1RUR9_9ALTE</name>
<dbReference type="EMBL" id="BMGJ01000021">
    <property type="protein sequence ID" value="GGD78102.1"/>
    <property type="molecule type" value="Genomic_DNA"/>
</dbReference>
<proteinExistence type="predicted"/>
<dbReference type="InterPro" id="IPR007215">
    <property type="entry name" value="Sulphur_relay_TusB/DsrH"/>
</dbReference>
<evidence type="ECO:0000313" key="1">
    <source>
        <dbReference type="EMBL" id="GGD78102.1"/>
    </source>
</evidence>
<evidence type="ECO:0008006" key="3">
    <source>
        <dbReference type="Google" id="ProtNLM"/>
    </source>
</evidence>
<accession>A0ABQ1RUR9</accession>
<protein>
    <recommendedName>
        <fullName evidence="3">Sulfur relay protein DsrH</fullName>
    </recommendedName>
</protein>
<reference evidence="2" key="1">
    <citation type="journal article" date="2019" name="Int. J. Syst. Evol. Microbiol.">
        <title>The Global Catalogue of Microorganisms (GCM) 10K type strain sequencing project: providing services to taxonomists for standard genome sequencing and annotation.</title>
        <authorList>
            <consortium name="The Broad Institute Genomics Platform"/>
            <consortium name="The Broad Institute Genome Sequencing Center for Infectious Disease"/>
            <person name="Wu L."/>
            <person name="Ma J."/>
        </authorList>
    </citation>
    <scope>NUCLEOTIDE SEQUENCE [LARGE SCALE GENOMIC DNA]</scope>
    <source>
        <strain evidence="2">CGMCC 1.12923</strain>
    </source>
</reference>
<gene>
    <name evidence="1" type="ORF">GCM10011357_36500</name>
</gene>
<dbReference type="Gene3D" id="3.40.1260.10">
    <property type="entry name" value="DsrEFH-like"/>
    <property type="match status" value="1"/>
</dbReference>
<keyword evidence="2" id="KW-1185">Reference proteome</keyword>
<dbReference type="PANTHER" id="PTHR37526:SF1">
    <property type="entry name" value="PROTEIN TUSB"/>
    <property type="match status" value="1"/>
</dbReference>
<comment type="caution">
    <text evidence="1">The sequence shown here is derived from an EMBL/GenBank/DDBJ whole genome shotgun (WGS) entry which is preliminary data.</text>
</comment>
<evidence type="ECO:0000313" key="2">
    <source>
        <dbReference type="Proteomes" id="UP000614272"/>
    </source>
</evidence>
<dbReference type="Pfam" id="PF04077">
    <property type="entry name" value="DsrH"/>
    <property type="match status" value="1"/>
</dbReference>
<dbReference type="NCBIfam" id="TIGR03011">
    <property type="entry name" value="sulf_tusB_dsrH"/>
    <property type="match status" value="1"/>
</dbReference>
<dbReference type="InterPro" id="IPR027396">
    <property type="entry name" value="DsrEFH-like"/>
</dbReference>
<dbReference type="RefSeq" id="WP_099036397.1">
    <property type="nucleotide sequence ID" value="NZ_BMGJ01000021.1"/>
</dbReference>
<dbReference type="SUPFAM" id="SSF75169">
    <property type="entry name" value="DsrEFH-like"/>
    <property type="match status" value="1"/>
</dbReference>
<sequence>MILHILTESPGTDTFRQCFASISQGDGLLLIQNGVYMNTEHQMFSPVAKIFALAADRQARGLTDLSPEINLIDYAEFVELTLKYDKTVTW</sequence>
<dbReference type="Proteomes" id="UP000614272">
    <property type="component" value="Unassembled WGS sequence"/>
</dbReference>
<organism evidence="1 2">
    <name type="scientific">Lacimicrobium alkaliphilum</name>
    <dbReference type="NCBI Taxonomy" id="1526571"/>
    <lineage>
        <taxon>Bacteria</taxon>
        <taxon>Pseudomonadati</taxon>
        <taxon>Pseudomonadota</taxon>
        <taxon>Gammaproteobacteria</taxon>
        <taxon>Alteromonadales</taxon>
        <taxon>Alteromonadaceae</taxon>
        <taxon>Lacimicrobium</taxon>
    </lineage>
</organism>